<dbReference type="KEGG" id="cma:Cmaq_1913"/>
<dbReference type="STRING" id="397948.Cmaq_1913"/>
<dbReference type="AlphaFoldDB" id="A8MBJ7"/>
<dbReference type="GO" id="GO:0016853">
    <property type="term" value="F:isomerase activity"/>
    <property type="evidence" value="ECO:0007669"/>
    <property type="project" value="UniProtKB-KW"/>
</dbReference>
<dbReference type="InterPro" id="IPR029045">
    <property type="entry name" value="ClpP/crotonase-like_dom_sf"/>
</dbReference>
<keyword evidence="2" id="KW-1185">Reference proteome</keyword>
<dbReference type="HOGENOM" id="CLU_1092471_0_0_2"/>
<dbReference type="PANTHER" id="PTHR43459">
    <property type="entry name" value="ENOYL-COA HYDRATASE"/>
    <property type="match status" value="1"/>
</dbReference>
<dbReference type="Gene3D" id="3.90.226.10">
    <property type="entry name" value="2-enoyl-CoA Hydratase, Chain A, domain 1"/>
    <property type="match status" value="1"/>
</dbReference>
<dbReference type="EMBL" id="CP000852">
    <property type="protein sequence ID" value="ABW02730.1"/>
    <property type="molecule type" value="Genomic_DNA"/>
</dbReference>
<sequence length="253" mass="27481">MMLNKVKVWNEDGVGVIAIDNGLENPLDLDALIQLMTALTTANRDAGVNWVALTATGSSFFTTGIDWDSVGEDYDSVRELVRVIKALVSFMVTLDKPIVTILNGSALGLGLELAVLSDLTIAPPDVYLCYPEGAIGIPPVFSMPRLQQALPRMTLVKLLSGNALSSSEAEKYGLIHLVPRGNLLGDAKSIIRGIRFNSLARRIMNEPVRGIIDEAEAVLLDALMSRCLTHSSREELIKVTKEAKVKCRSSYLT</sequence>
<gene>
    <name evidence="1" type="ordered locus">Cmaq_1913</name>
</gene>
<proteinExistence type="predicted"/>
<dbReference type="Pfam" id="PF00378">
    <property type="entry name" value="ECH_1"/>
    <property type="match status" value="1"/>
</dbReference>
<dbReference type="eggNOG" id="arCOG00239">
    <property type="taxonomic scope" value="Archaea"/>
</dbReference>
<dbReference type="OrthoDB" id="28059at2157"/>
<protein>
    <submittedName>
        <fullName evidence="1">Enoyl-CoA hydratase/isomerase</fullName>
    </submittedName>
</protein>
<dbReference type="InterPro" id="IPR001753">
    <property type="entry name" value="Enoyl-CoA_hydra/iso"/>
</dbReference>
<evidence type="ECO:0000313" key="2">
    <source>
        <dbReference type="Proteomes" id="UP000001137"/>
    </source>
</evidence>
<reference evidence="1 2" key="1">
    <citation type="submission" date="2007-10" db="EMBL/GenBank/DDBJ databases">
        <title>Complete sequence of Caldivirga maquilingensis IC-167.</title>
        <authorList>
            <consortium name="US DOE Joint Genome Institute"/>
            <person name="Copeland A."/>
            <person name="Lucas S."/>
            <person name="Lapidus A."/>
            <person name="Barry K."/>
            <person name="Glavina del Rio T."/>
            <person name="Dalin E."/>
            <person name="Tice H."/>
            <person name="Pitluck S."/>
            <person name="Saunders E."/>
            <person name="Brettin T."/>
            <person name="Bruce D."/>
            <person name="Detter J.C."/>
            <person name="Han C."/>
            <person name="Schmutz J."/>
            <person name="Larimer F."/>
            <person name="Land M."/>
            <person name="Hauser L."/>
            <person name="Kyrpides N."/>
            <person name="Ivanova N."/>
            <person name="Biddle J.F."/>
            <person name="Zhang Z."/>
            <person name="Fitz-Gibbon S.T."/>
            <person name="Lowe T.M."/>
            <person name="Saltikov C."/>
            <person name="House C.H."/>
            <person name="Richardson P."/>
        </authorList>
    </citation>
    <scope>NUCLEOTIDE SEQUENCE [LARGE SCALE GENOMIC DNA]</scope>
    <source>
        <strain evidence="2">ATCC 700844 / DSM 13496 / JCM 10307 / IC-167</strain>
    </source>
</reference>
<keyword evidence="1" id="KW-0413">Isomerase</keyword>
<dbReference type="RefSeq" id="WP_012186949.1">
    <property type="nucleotide sequence ID" value="NC_009954.1"/>
</dbReference>
<accession>A8MBJ7</accession>
<organism evidence="1 2">
    <name type="scientific">Caldivirga maquilingensis (strain ATCC 700844 / DSM 13496 / JCM 10307 / IC-167)</name>
    <dbReference type="NCBI Taxonomy" id="397948"/>
    <lineage>
        <taxon>Archaea</taxon>
        <taxon>Thermoproteota</taxon>
        <taxon>Thermoprotei</taxon>
        <taxon>Thermoproteales</taxon>
        <taxon>Thermoproteaceae</taxon>
        <taxon>Caldivirga</taxon>
    </lineage>
</organism>
<dbReference type="GeneID" id="5708480"/>
<dbReference type="Proteomes" id="UP000001137">
    <property type="component" value="Chromosome"/>
</dbReference>
<dbReference type="PANTHER" id="PTHR43459:SF1">
    <property type="entry name" value="EG:BACN32G11.4 PROTEIN"/>
    <property type="match status" value="1"/>
</dbReference>
<name>A8MBJ7_CALMQ</name>
<dbReference type="CDD" id="cd06558">
    <property type="entry name" value="crotonase-like"/>
    <property type="match status" value="1"/>
</dbReference>
<dbReference type="SUPFAM" id="SSF52096">
    <property type="entry name" value="ClpP/crotonase"/>
    <property type="match status" value="1"/>
</dbReference>
<evidence type="ECO:0000313" key="1">
    <source>
        <dbReference type="EMBL" id="ABW02730.1"/>
    </source>
</evidence>